<dbReference type="InterPro" id="IPR005190">
    <property type="entry name" value="GlnE_rpt_dom"/>
</dbReference>
<keyword evidence="2 7" id="KW-0548">Nucleotidyltransferase</keyword>
<keyword evidence="3 7" id="KW-0547">Nucleotide-binding</keyword>
<dbReference type="EMBL" id="LT629776">
    <property type="protein sequence ID" value="SDS42352.1"/>
    <property type="molecule type" value="Genomic_DNA"/>
</dbReference>
<evidence type="ECO:0000256" key="7">
    <source>
        <dbReference type="HAMAP-Rule" id="MF_00802"/>
    </source>
</evidence>
<evidence type="ECO:0000313" key="11">
    <source>
        <dbReference type="Proteomes" id="UP000185663"/>
    </source>
</evidence>
<dbReference type="GO" id="GO:0047388">
    <property type="term" value="F:[glutamine synthetase]-adenylyl-L-tyrosine phosphorylase activity"/>
    <property type="evidence" value="ECO:0007669"/>
    <property type="project" value="UniProtKB-EC"/>
</dbReference>
<comment type="similarity">
    <text evidence="7">Belongs to the GlnE family.</text>
</comment>
<dbReference type="OrthoDB" id="9759366at2"/>
<dbReference type="GO" id="GO:0000820">
    <property type="term" value="P:regulation of glutamine family amino acid metabolic process"/>
    <property type="evidence" value="ECO:0007669"/>
    <property type="project" value="UniProtKB-UniRule"/>
</dbReference>
<feature type="region of interest" description="Adenylyl transferase" evidence="7">
    <location>
        <begin position="519"/>
        <end position="1026"/>
    </location>
</feature>
<dbReference type="STRING" id="545619.SAMN04489860_1519"/>
<feature type="region of interest" description="Adenylyl removase" evidence="7">
    <location>
        <begin position="1"/>
        <end position="511"/>
    </location>
</feature>
<comment type="catalytic activity">
    <reaction evidence="7">
        <text>[glutamine synthetase]-O(4)-(5'-adenylyl)-L-tyrosine + phosphate = [glutamine synthetase]-L-tyrosine + ADP</text>
        <dbReference type="Rhea" id="RHEA:43716"/>
        <dbReference type="Rhea" id="RHEA-COMP:10660"/>
        <dbReference type="Rhea" id="RHEA-COMP:10661"/>
        <dbReference type="ChEBI" id="CHEBI:43474"/>
        <dbReference type="ChEBI" id="CHEBI:46858"/>
        <dbReference type="ChEBI" id="CHEBI:83624"/>
        <dbReference type="ChEBI" id="CHEBI:456216"/>
        <dbReference type="EC" id="2.7.7.89"/>
    </reaction>
</comment>
<evidence type="ECO:0000256" key="5">
    <source>
        <dbReference type="ARBA" id="ARBA00022842"/>
    </source>
</evidence>
<dbReference type="SUPFAM" id="SSF81301">
    <property type="entry name" value="Nucleotidyltransferase"/>
    <property type="match status" value="2"/>
</dbReference>
<dbReference type="GO" id="GO:0005524">
    <property type="term" value="F:ATP binding"/>
    <property type="evidence" value="ECO:0007669"/>
    <property type="project" value="UniProtKB-UniRule"/>
</dbReference>
<dbReference type="EC" id="2.7.7.89" evidence="7"/>
<dbReference type="Pfam" id="PF08335">
    <property type="entry name" value="GlnD_UR_UTase"/>
    <property type="match status" value="2"/>
</dbReference>
<evidence type="ECO:0000259" key="9">
    <source>
        <dbReference type="Pfam" id="PF08335"/>
    </source>
</evidence>
<dbReference type="InterPro" id="IPR043519">
    <property type="entry name" value="NT_sf"/>
</dbReference>
<evidence type="ECO:0000256" key="2">
    <source>
        <dbReference type="ARBA" id="ARBA00022695"/>
    </source>
</evidence>
<dbReference type="Proteomes" id="UP000185663">
    <property type="component" value="Chromosome I"/>
</dbReference>
<accession>A0A1H1S2Y1</accession>
<comment type="catalytic activity">
    <reaction evidence="7">
        <text>[glutamine synthetase]-L-tyrosine + ATP = [glutamine synthetase]-O(4)-(5'-adenylyl)-L-tyrosine + diphosphate</text>
        <dbReference type="Rhea" id="RHEA:18589"/>
        <dbReference type="Rhea" id="RHEA-COMP:10660"/>
        <dbReference type="Rhea" id="RHEA-COMP:10661"/>
        <dbReference type="ChEBI" id="CHEBI:30616"/>
        <dbReference type="ChEBI" id="CHEBI:33019"/>
        <dbReference type="ChEBI" id="CHEBI:46858"/>
        <dbReference type="ChEBI" id="CHEBI:83624"/>
        <dbReference type="EC" id="2.7.7.42"/>
    </reaction>
</comment>
<gene>
    <name evidence="7" type="primary">glnE</name>
    <name evidence="10" type="ORF">SAMN04489860_1519</name>
</gene>
<dbReference type="NCBIfam" id="NF010707">
    <property type="entry name" value="PRK14109.1"/>
    <property type="match status" value="1"/>
</dbReference>
<proteinExistence type="inferred from homology"/>
<dbReference type="GO" id="GO:0016874">
    <property type="term" value="F:ligase activity"/>
    <property type="evidence" value="ECO:0007669"/>
    <property type="project" value="UniProtKB-KW"/>
</dbReference>
<dbReference type="AlphaFoldDB" id="A0A1H1S2Y1"/>
<keyword evidence="5 7" id="KW-0460">Magnesium</keyword>
<keyword evidence="6 7" id="KW-0511">Multifunctional enzyme</keyword>
<sequence length="1026" mass="110909">MSLGSGSRSGGGRSTSVVGQLSRLGFGDATRAARLLADPALVPFVDGAPASFYEALGYAADPDLAVLQILRLAETVGGQDAATLGRLIHADDGDSRRGQDRLIAVLGASVALGDEIISNPERIQILADLLPGIGVPEADVRAELLRAVGADPEADVPVALLGGDDGADAMRRAYRARLLRIGASDVTASDPLACLPAVAAALADLASAALEAALAVARADVEGHEAVRIAVLGMGKTGGRELNYVSDVDVIYVVEPADGFDEDRALTVGTHLATHLAHACAGTTSEPPLWPVDAALRPEGKQGPLVRTLASHVAYYERWAKTWEFQALLKARPVAGDRALGTAYRDAVEPFIWHAVTRENFVEDCQAMRRRVENNVPAAEAERQIKLGKGGLRDVEFTVQLLQLVHGRADVFIRSRQTLTALADLSAGGYVGREHARRLAECYSFLRAAEHRIQMSRMQRTHLMPTRVEDQRALARSLGMRSGGAEALMERWRATRREVRALHEEIYYRPLLPAMAELSDDEMRLAPEAVKARFAAIGYRDPAGAMRHVTALTDGLSRRASIQRQLLPVMLGWFATGADPDAGLLAFRTLSEELGATPWYLKLLRDSGTAAERLALLLANSRYAAEAFTRTPEAVRWLADDAELQPRGAERLANETDAILRRAEDPDRAITLVRAVRRRELGRTAAGELLGVLDPVAAARAISDAADPAIAGALRVSEHLAKVERGYDPTHDGPARMLVVAMGRLGGQEMGYGSDADVLFVYEPTDGTDDPAAQKYATSVATSLQKFLSSMSPEPALPVDADLRPEGRNGPLARSLASYGEYYGRWSSSWESQALLRARVVAGDLDDLGRRFVDLIDPLRYPDGGVPASTVREIRRIKARVEAERLPRGVEPARHLKLGRGGVSDVEWTVQLLQLQHAHDVPAMQTTGTIEALRAATDAGLVERDDAEILADAWHLASRLRSAVVLLTGRTGGRNADLLPHDRQSLTGLARIIDLDGSGADLEELYLRTTRRARAVVERMFYGDED</sequence>
<dbReference type="PANTHER" id="PTHR30621">
    <property type="entry name" value="GLUTAMINE SYNTHETASE ADENYLYLTRANSFERASE"/>
    <property type="match status" value="1"/>
</dbReference>
<dbReference type="GO" id="GO:0008882">
    <property type="term" value="F:[glutamate-ammonia-ligase] adenylyltransferase activity"/>
    <property type="evidence" value="ECO:0007669"/>
    <property type="project" value="UniProtKB-UniRule"/>
</dbReference>
<feature type="domain" description="Glutamate-ammonia ligase adenylyltransferase repeated" evidence="8">
    <location>
        <begin position="101"/>
        <end position="343"/>
    </location>
</feature>
<evidence type="ECO:0000256" key="1">
    <source>
        <dbReference type="ARBA" id="ARBA00022679"/>
    </source>
</evidence>
<comment type="function">
    <text evidence="7">Involved in the regulation of glutamine synthetase GlnA, a key enzyme in the process to assimilate ammonia. When cellular nitrogen levels are high, the C-terminal adenylyl transferase (AT) inactivates GlnA by covalent transfer of an adenylyl group from ATP to specific tyrosine residue of GlnA, thus reducing its activity. Conversely, when nitrogen levels are low, the N-terminal adenylyl removase (AR) activates GlnA by removing the adenylyl group by phosphorolysis, increasing its activity. The regulatory region of GlnE binds the signal transduction protein PII (GlnB) which indicates the nitrogen status of the cell.</text>
</comment>
<keyword evidence="1 7" id="KW-0808">Transferase</keyword>
<name>A0A1H1S2Y1_9CELL</name>
<feature type="domain" description="Glutamate-ammonia ligase adenylyltransferase repeated" evidence="8">
    <location>
        <begin position="612"/>
        <end position="845"/>
    </location>
</feature>
<keyword evidence="10" id="KW-0436">Ligase</keyword>
<dbReference type="HAMAP" id="MF_00802">
    <property type="entry name" value="GlnE"/>
    <property type="match status" value="1"/>
</dbReference>
<feature type="domain" description="PII-uridylyltransferase/Glutamine-synthetase adenylyltransferase" evidence="9">
    <location>
        <begin position="367"/>
        <end position="506"/>
    </location>
</feature>
<dbReference type="GO" id="GO:0005829">
    <property type="term" value="C:cytosol"/>
    <property type="evidence" value="ECO:0007669"/>
    <property type="project" value="TreeGrafter"/>
</dbReference>
<dbReference type="RefSeq" id="WP_083372128.1">
    <property type="nucleotide sequence ID" value="NZ_LT629776.1"/>
</dbReference>
<reference evidence="10 11" key="1">
    <citation type="submission" date="2016-10" db="EMBL/GenBank/DDBJ databases">
        <authorList>
            <person name="de Groot N.N."/>
        </authorList>
    </citation>
    <scope>NUCLEOTIDE SEQUENCE [LARGE SCALE GENOMIC DNA]</scope>
    <source>
        <strain evidence="10 11">DSM 22126</strain>
    </source>
</reference>
<dbReference type="SUPFAM" id="SSF81593">
    <property type="entry name" value="Nucleotidyltransferase substrate binding subunit/domain"/>
    <property type="match status" value="2"/>
</dbReference>
<dbReference type="PANTHER" id="PTHR30621:SF0">
    <property type="entry name" value="BIFUNCTIONAL GLUTAMINE SYNTHETASE ADENYLYLTRANSFERASE_ADENYLYL-REMOVING ENZYME"/>
    <property type="match status" value="1"/>
</dbReference>
<dbReference type="EC" id="2.7.7.42" evidence="7"/>
<organism evidence="10 11">
    <name type="scientific">Paraoerskovia marina</name>
    <dbReference type="NCBI Taxonomy" id="545619"/>
    <lineage>
        <taxon>Bacteria</taxon>
        <taxon>Bacillati</taxon>
        <taxon>Actinomycetota</taxon>
        <taxon>Actinomycetes</taxon>
        <taxon>Micrococcales</taxon>
        <taxon>Cellulomonadaceae</taxon>
        <taxon>Paraoerskovia</taxon>
    </lineage>
</organism>
<keyword evidence="11" id="KW-1185">Reference proteome</keyword>
<dbReference type="Gene3D" id="1.20.120.330">
    <property type="entry name" value="Nucleotidyltransferases domain 2"/>
    <property type="match status" value="2"/>
</dbReference>
<evidence type="ECO:0000256" key="3">
    <source>
        <dbReference type="ARBA" id="ARBA00022741"/>
    </source>
</evidence>
<dbReference type="InterPro" id="IPR013546">
    <property type="entry name" value="PII_UdlTrfase/GS_AdlTrfase"/>
</dbReference>
<dbReference type="InterPro" id="IPR023057">
    <property type="entry name" value="GlnE"/>
</dbReference>
<evidence type="ECO:0000313" key="10">
    <source>
        <dbReference type="EMBL" id="SDS42352.1"/>
    </source>
</evidence>
<protein>
    <recommendedName>
        <fullName evidence="7">Bifunctional glutamine synthetase adenylyltransferase/adenylyl-removing enzyme</fullName>
    </recommendedName>
    <alternativeName>
        <fullName evidence="7">ATP:glutamine synthetase adenylyltransferase</fullName>
    </alternativeName>
    <alternativeName>
        <fullName evidence="7">ATase</fullName>
    </alternativeName>
    <domain>
        <recommendedName>
            <fullName evidence="7">Glutamine synthetase adenylyl-L-tyrosine phosphorylase</fullName>
            <ecNumber evidence="7">2.7.7.89</ecNumber>
        </recommendedName>
        <alternativeName>
            <fullName evidence="7">Adenylyl removase</fullName>
            <shortName evidence="7">AR</shortName>
            <shortName evidence="7">AT-N</shortName>
        </alternativeName>
    </domain>
    <domain>
        <recommendedName>
            <fullName evidence="7">Glutamine synthetase adenylyl transferase</fullName>
            <ecNumber evidence="7">2.7.7.42</ecNumber>
        </recommendedName>
        <alternativeName>
            <fullName evidence="7">Adenylyl transferase</fullName>
            <shortName evidence="7">AT</shortName>
            <shortName evidence="7">AT-C</shortName>
        </alternativeName>
    </domain>
</protein>
<evidence type="ECO:0000259" key="8">
    <source>
        <dbReference type="Pfam" id="PF03710"/>
    </source>
</evidence>
<comment type="cofactor">
    <cofactor evidence="7">
        <name>Mg(2+)</name>
        <dbReference type="ChEBI" id="CHEBI:18420"/>
    </cofactor>
</comment>
<dbReference type="CDD" id="cd05401">
    <property type="entry name" value="NT_GlnE_GlnD_like"/>
    <property type="match status" value="2"/>
</dbReference>
<dbReference type="GO" id="GO:0000287">
    <property type="term" value="F:magnesium ion binding"/>
    <property type="evidence" value="ECO:0007669"/>
    <property type="project" value="UniProtKB-UniRule"/>
</dbReference>
<evidence type="ECO:0000256" key="6">
    <source>
        <dbReference type="ARBA" id="ARBA00023268"/>
    </source>
</evidence>
<evidence type="ECO:0000256" key="4">
    <source>
        <dbReference type="ARBA" id="ARBA00022840"/>
    </source>
</evidence>
<dbReference type="eggNOG" id="COG1391">
    <property type="taxonomic scope" value="Bacteria"/>
</dbReference>
<keyword evidence="4 7" id="KW-0067">ATP-binding</keyword>
<dbReference type="Gene3D" id="3.30.460.10">
    <property type="entry name" value="Beta Polymerase, domain 2"/>
    <property type="match status" value="2"/>
</dbReference>
<dbReference type="Pfam" id="PF03710">
    <property type="entry name" value="GlnE"/>
    <property type="match status" value="2"/>
</dbReference>
<feature type="domain" description="PII-uridylyltransferase/Glutamine-synthetase adenylyltransferase" evidence="9">
    <location>
        <begin position="890"/>
        <end position="1018"/>
    </location>
</feature>